<dbReference type="Proteomes" id="UP000078529">
    <property type="component" value="Unassembled WGS sequence"/>
</dbReference>
<dbReference type="PATRIC" id="fig|401562.4.peg.660"/>
<sequence length="66" mass="7734">MFKLLHWFFGARRSSEWEAIVQLSPVKLDTGEVCKEVVMTRWINGARQYRRATEQEVADFVSGDAW</sequence>
<dbReference type="AlphaFoldDB" id="A0A175RU93"/>
<protein>
    <submittedName>
        <fullName evidence="1">Uncharacterized protein</fullName>
    </submittedName>
</protein>
<comment type="caution">
    <text evidence="1">The sequence shown here is derived from an EMBL/GenBank/DDBJ whole genome shotgun (WGS) entry which is preliminary data.</text>
</comment>
<dbReference type="EMBL" id="LDQA01000013">
    <property type="protein sequence ID" value="KTR07051.1"/>
    <property type="molecule type" value="Genomic_DNA"/>
</dbReference>
<accession>A0A175RU93</accession>
<name>A0A175RU93_9HYPH</name>
<gene>
    <name evidence="1" type="ORF">NS365_05245</name>
</gene>
<proteinExistence type="predicted"/>
<organism evidence="1 2">
    <name type="scientific">Aureimonas ureilytica</name>
    <dbReference type="NCBI Taxonomy" id="401562"/>
    <lineage>
        <taxon>Bacteria</taxon>
        <taxon>Pseudomonadati</taxon>
        <taxon>Pseudomonadota</taxon>
        <taxon>Alphaproteobacteria</taxon>
        <taxon>Hyphomicrobiales</taxon>
        <taxon>Aurantimonadaceae</taxon>
        <taxon>Aureimonas</taxon>
    </lineage>
</organism>
<keyword evidence="2" id="KW-1185">Reference proteome</keyword>
<dbReference type="RefSeq" id="WP_058599230.1">
    <property type="nucleotide sequence ID" value="NZ_LDQA01000013.1"/>
</dbReference>
<reference evidence="1 2" key="1">
    <citation type="journal article" date="2016" name="Front. Microbiol.">
        <title>Genomic Resource of Rice Seed Associated Bacteria.</title>
        <authorList>
            <person name="Midha S."/>
            <person name="Bansal K."/>
            <person name="Sharma S."/>
            <person name="Kumar N."/>
            <person name="Patil P.P."/>
            <person name="Chaudhry V."/>
            <person name="Patil P.B."/>
        </authorList>
    </citation>
    <scope>NUCLEOTIDE SEQUENCE [LARGE SCALE GENOMIC DNA]</scope>
    <source>
        <strain evidence="1 2">NS365</strain>
    </source>
</reference>
<evidence type="ECO:0000313" key="1">
    <source>
        <dbReference type="EMBL" id="KTR07051.1"/>
    </source>
</evidence>
<evidence type="ECO:0000313" key="2">
    <source>
        <dbReference type="Proteomes" id="UP000078529"/>
    </source>
</evidence>